<dbReference type="AlphaFoldDB" id="A0A6M0IJ15"/>
<proteinExistence type="predicted"/>
<dbReference type="GO" id="GO:0008168">
    <property type="term" value="F:methyltransferase activity"/>
    <property type="evidence" value="ECO:0007669"/>
    <property type="project" value="UniProtKB-KW"/>
</dbReference>
<evidence type="ECO:0000313" key="2">
    <source>
        <dbReference type="Proteomes" id="UP000477386"/>
    </source>
</evidence>
<keyword evidence="2" id="KW-1185">Reference proteome</keyword>
<sequence length="57" mass="6275">MDYEVGVWLKEPDQVSVRFPAGFVKRAHFPTQQQAAKRALDAYAVVVKNGDDVVVAG</sequence>
<comment type="caution">
    <text evidence="1">The sequence shown here is derived from an EMBL/GenBank/DDBJ whole genome shotgun (WGS) entry which is preliminary data.</text>
</comment>
<dbReference type="Proteomes" id="UP000477386">
    <property type="component" value="Unassembled WGS sequence"/>
</dbReference>
<dbReference type="RefSeq" id="WP_164039966.1">
    <property type="nucleotide sequence ID" value="NZ_JAAGNZ010000001.1"/>
</dbReference>
<protein>
    <submittedName>
        <fullName evidence="1">Cobalt-precorrin-5B (C(1))-methyltransferase</fullName>
    </submittedName>
</protein>
<organism evidence="1 2">
    <name type="scientific">Spirosoma agri</name>
    <dbReference type="NCBI Taxonomy" id="1987381"/>
    <lineage>
        <taxon>Bacteria</taxon>
        <taxon>Pseudomonadati</taxon>
        <taxon>Bacteroidota</taxon>
        <taxon>Cytophagia</taxon>
        <taxon>Cytophagales</taxon>
        <taxon>Cytophagaceae</taxon>
        <taxon>Spirosoma</taxon>
    </lineage>
</organism>
<accession>A0A6M0IJ15</accession>
<evidence type="ECO:0000313" key="1">
    <source>
        <dbReference type="EMBL" id="NEU68280.1"/>
    </source>
</evidence>
<keyword evidence="1" id="KW-0489">Methyltransferase</keyword>
<keyword evidence="1" id="KW-0808">Transferase</keyword>
<dbReference type="EMBL" id="JAAGNZ010000001">
    <property type="protein sequence ID" value="NEU68280.1"/>
    <property type="molecule type" value="Genomic_DNA"/>
</dbReference>
<name>A0A6M0IJ15_9BACT</name>
<gene>
    <name evidence="1" type="ORF">GK091_15415</name>
</gene>
<reference evidence="1 2" key="1">
    <citation type="submission" date="2020-02" db="EMBL/GenBank/DDBJ databases">
        <title>Draft genome sequence of two Spirosoma agri KCTC 52727 and Spirosoma terrae KCTC 52035.</title>
        <authorList>
            <person name="Rojas J."/>
            <person name="Ambika Manirajan B."/>
            <person name="Ratering S."/>
            <person name="Suarez C."/>
            <person name="Schnell S."/>
        </authorList>
    </citation>
    <scope>NUCLEOTIDE SEQUENCE [LARGE SCALE GENOMIC DNA]</scope>
    <source>
        <strain evidence="1 2">KCTC 52727</strain>
    </source>
</reference>
<dbReference type="GO" id="GO:0032259">
    <property type="term" value="P:methylation"/>
    <property type="evidence" value="ECO:0007669"/>
    <property type="project" value="UniProtKB-KW"/>
</dbReference>